<gene>
    <name evidence="11" type="primary">pyrF_23</name>
    <name evidence="11" type="ORF">SDC9_73283</name>
</gene>
<evidence type="ECO:0000256" key="3">
    <source>
        <dbReference type="ARBA" id="ARBA00012321"/>
    </source>
</evidence>
<dbReference type="InterPro" id="IPR011060">
    <property type="entry name" value="RibuloseP-bd_barrel"/>
</dbReference>
<dbReference type="GO" id="GO:0006207">
    <property type="term" value="P:'de novo' pyrimidine nucleobase biosynthetic process"/>
    <property type="evidence" value="ECO:0007669"/>
    <property type="project" value="InterPro"/>
</dbReference>
<evidence type="ECO:0000256" key="1">
    <source>
        <dbReference type="ARBA" id="ARBA00004861"/>
    </source>
</evidence>
<dbReference type="InterPro" id="IPR001754">
    <property type="entry name" value="OMPdeCOase_dom"/>
</dbReference>
<evidence type="ECO:0000256" key="4">
    <source>
        <dbReference type="ARBA" id="ARBA00021923"/>
    </source>
</evidence>
<dbReference type="SMART" id="SM00934">
    <property type="entry name" value="OMPdecase"/>
    <property type="match status" value="1"/>
</dbReference>
<sequence length="269" mass="29357">MGLDPQREALPFASGDVRVDLNAFFQQLFRRMALSGLIPAAFKPNIGYYQSLDRPREEDFSGSQALADLLDMVENFFPGIPVILDSKRGDIARSSLNYAQEAFDCWSADAVTVAPYMGSDSVKPFTEHPERGVYILNRTSNPGGKDLQNLVLEGGKLLYLEVAGQIAAYNAKTGCVGAVVGATNPQELKDIATFYRDERVPLLIPGVGSQGGSAPEVMEILRSCGYPVELARINSSSALTHPWKKGPAPEDWLEACEENLRTLIRECAV</sequence>
<protein>
    <recommendedName>
        <fullName evidence="4">Orotidine 5'-phosphate decarboxylase</fullName>
        <ecNumber evidence="3">4.1.1.23</ecNumber>
    </recommendedName>
    <alternativeName>
        <fullName evidence="8">OMP decarboxylase</fullName>
    </alternativeName>
</protein>
<dbReference type="InterPro" id="IPR013785">
    <property type="entry name" value="Aldolase_TIM"/>
</dbReference>
<comment type="pathway">
    <text evidence="1">Pyrimidine metabolism; UMP biosynthesis via de novo pathway; UMP from orotate: step 2/2.</text>
</comment>
<proteinExistence type="inferred from homology"/>
<dbReference type="PANTHER" id="PTHR43375:SF1">
    <property type="entry name" value="OROTIDINE 5'-PHOSPHATE DECARBOXYLASE"/>
    <property type="match status" value="1"/>
</dbReference>
<evidence type="ECO:0000256" key="5">
    <source>
        <dbReference type="ARBA" id="ARBA00022793"/>
    </source>
</evidence>
<dbReference type="SUPFAM" id="SSF51366">
    <property type="entry name" value="Ribulose-phoshate binding barrel"/>
    <property type="match status" value="1"/>
</dbReference>
<dbReference type="NCBIfam" id="TIGR02127">
    <property type="entry name" value="pyrF_sub2"/>
    <property type="match status" value="1"/>
</dbReference>
<evidence type="ECO:0000256" key="8">
    <source>
        <dbReference type="ARBA" id="ARBA00033428"/>
    </source>
</evidence>
<evidence type="ECO:0000256" key="9">
    <source>
        <dbReference type="ARBA" id="ARBA00049157"/>
    </source>
</evidence>
<feature type="domain" description="Orotidine 5'-phosphate decarboxylase" evidence="10">
    <location>
        <begin position="10"/>
        <end position="233"/>
    </location>
</feature>
<organism evidence="11">
    <name type="scientific">bioreactor metagenome</name>
    <dbReference type="NCBI Taxonomy" id="1076179"/>
    <lineage>
        <taxon>unclassified sequences</taxon>
        <taxon>metagenomes</taxon>
        <taxon>ecological metagenomes</taxon>
    </lineage>
</organism>
<evidence type="ECO:0000259" key="10">
    <source>
        <dbReference type="SMART" id="SM00934"/>
    </source>
</evidence>
<dbReference type="PANTHER" id="PTHR43375">
    <property type="entry name" value="OROTIDINE 5'-PHOSPHATE DECARBOXYLASE"/>
    <property type="match status" value="1"/>
</dbReference>
<dbReference type="InterPro" id="IPR011995">
    <property type="entry name" value="OMPdecase_type-2"/>
</dbReference>
<dbReference type="AlphaFoldDB" id="A0A644YFM8"/>
<keyword evidence="6" id="KW-0665">Pyrimidine biosynthesis</keyword>
<accession>A0A644YFM8</accession>
<name>A0A644YFM8_9ZZZZ</name>
<comment type="catalytic activity">
    <reaction evidence="9">
        <text>orotidine 5'-phosphate + H(+) = UMP + CO2</text>
        <dbReference type="Rhea" id="RHEA:11596"/>
        <dbReference type="ChEBI" id="CHEBI:15378"/>
        <dbReference type="ChEBI" id="CHEBI:16526"/>
        <dbReference type="ChEBI" id="CHEBI:57538"/>
        <dbReference type="ChEBI" id="CHEBI:57865"/>
        <dbReference type="EC" id="4.1.1.23"/>
    </reaction>
</comment>
<dbReference type="GO" id="GO:0044205">
    <property type="term" value="P:'de novo' UMP biosynthetic process"/>
    <property type="evidence" value="ECO:0007669"/>
    <property type="project" value="UniProtKB-UniPathway"/>
</dbReference>
<dbReference type="GO" id="GO:0004590">
    <property type="term" value="F:orotidine-5'-phosphate decarboxylase activity"/>
    <property type="evidence" value="ECO:0007669"/>
    <property type="project" value="UniProtKB-EC"/>
</dbReference>
<dbReference type="EC" id="4.1.1.23" evidence="3"/>
<keyword evidence="5" id="KW-0210">Decarboxylase</keyword>
<evidence type="ECO:0000256" key="7">
    <source>
        <dbReference type="ARBA" id="ARBA00023239"/>
    </source>
</evidence>
<dbReference type="UniPathway" id="UPA00070">
    <property type="reaction ID" value="UER00120"/>
</dbReference>
<evidence type="ECO:0000256" key="2">
    <source>
        <dbReference type="ARBA" id="ARBA00008847"/>
    </source>
</evidence>
<keyword evidence="7 11" id="KW-0456">Lyase</keyword>
<evidence type="ECO:0000313" key="11">
    <source>
        <dbReference type="EMBL" id="MPM26778.1"/>
    </source>
</evidence>
<reference evidence="11" key="1">
    <citation type="submission" date="2019-08" db="EMBL/GenBank/DDBJ databases">
        <authorList>
            <person name="Kucharzyk K."/>
            <person name="Murdoch R.W."/>
            <person name="Higgins S."/>
            <person name="Loffler F."/>
        </authorList>
    </citation>
    <scope>NUCLEOTIDE SEQUENCE</scope>
</reference>
<comment type="caution">
    <text evidence="11">The sequence shown here is derived from an EMBL/GenBank/DDBJ whole genome shotgun (WGS) entry which is preliminary data.</text>
</comment>
<dbReference type="EMBL" id="VSSQ01004823">
    <property type="protein sequence ID" value="MPM26778.1"/>
    <property type="molecule type" value="Genomic_DNA"/>
</dbReference>
<evidence type="ECO:0000256" key="6">
    <source>
        <dbReference type="ARBA" id="ARBA00022975"/>
    </source>
</evidence>
<dbReference type="Gene3D" id="3.20.20.70">
    <property type="entry name" value="Aldolase class I"/>
    <property type="match status" value="1"/>
</dbReference>
<dbReference type="Pfam" id="PF00215">
    <property type="entry name" value="OMPdecase"/>
    <property type="match status" value="1"/>
</dbReference>
<comment type="similarity">
    <text evidence="2">Belongs to the OMP decarboxylase family. Type 2 subfamily.</text>
</comment>